<accession>A0A411WTD2</accession>
<dbReference type="SMART" id="SM00345">
    <property type="entry name" value="HTH_GNTR"/>
    <property type="match status" value="1"/>
</dbReference>
<keyword evidence="3" id="KW-0804">Transcription</keyword>
<dbReference type="Gene3D" id="1.20.120.530">
    <property type="entry name" value="GntR ligand-binding domain-like"/>
    <property type="match status" value="1"/>
</dbReference>
<dbReference type="PANTHER" id="PTHR43537:SF53">
    <property type="entry name" value="HTH-TYPE TRANSCRIPTIONAL REPRESSOR NANR"/>
    <property type="match status" value="1"/>
</dbReference>
<evidence type="ECO:0000313" key="8">
    <source>
        <dbReference type="Proteomes" id="UP000628442"/>
    </source>
</evidence>
<dbReference type="GO" id="GO:0003700">
    <property type="term" value="F:DNA-binding transcription factor activity"/>
    <property type="evidence" value="ECO:0007669"/>
    <property type="project" value="InterPro"/>
</dbReference>
<sequence>MSASIAATEEKQSSGASSNDIADDIASAIAARKLPPGTKLREEALSRLYHVSRTKIRAALLILSKDKLIRIVPDKGAFVSQPSEKESRDIFAARRIIEGALAREFVAKATAADYRKLEKHLEAERRSLEGDHKVRSRLLGDFHVVLAEVVGNDVVREMLHELVARSSLITMLYQSDRDAACSADEHADFIAAARSGDADLAARVMLDHLTHVEAALRFDSGTQVEKDLVSALLK</sequence>
<proteinExistence type="predicted"/>
<dbReference type="Gene3D" id="1.10.10.10">
    <property type="entry name" value="Winged helix-like DNA-binding domain superfamily/Winged helix DNA-binding domain"/>
    <property type="match status" value="1"/>
</dbReference>
<dbReference type="EMBL" id="CP036401">
    <property type="protein sequence ID" value="QBH99901.1"/>
    <property type="molecule type" value="Genomic_DNA"/>
</dbReference>
<dbReference type="OrthoDB" id="5243844at2"/>
<reference evidence="5" key="1">
    <citation type="journal article" date="2014" name="Int. J. Syst. Evol. Microbiol.">
        <title>Complete genome sequence of Corynebacterium casei LMG S-19264T (=DSM 44701T), isolated from a smear-ripened cheese.</title>
        <authorList>
            <consortium name="US DOE Joint Genome Institute (JGI-PGF)"/>
            <person name="Walter F."/>
            <person name="Albersmeier A."/>
            <person name="Kalinowski J."/>
            <person name="Ruckert C."/>
        </authorList>
    </citation>
    <scope>NUCLEOTIDE SEQUENCE</scope>
    <source>
        <strain evidence="5">KCTC 12343</strain>
    </source>
</reference>
<dbReference type="SUPFAM" id="SSF48008">
    <property type="entry name" value="GntR ligand-binding domain-like"/>
    <property type="match status" value="1"/>
</dbReference>
<dbReference type="Proteomes" id="UP000628442">
    <property type="component" value="Unassembled WGS sequence"/>
</dbReference>
<dbReference type="Pfam" id="PF00392">
    <property type="entry name" value="GntR"/>
    <property type="match status" value="1"/>
</dbReference>
<dbReference type="Pfam" id="PF07729">
    <property type="entry name" value="FCD"/>
    <property type="match status" value="1"/>
</dbReference>
<dbReference type="GO" id="GO:0003677">
    <property type="term" value="F:DNA binding"/>
    <property type="evidence" value="ECO:0007669"/>
    <property type="project" value="UniProtKB-KW"/>
</dbReference>
<dbReference type="InterPro" id="IPR008920">
    <property type="entry name" value="TF_FadR/GntR_C"/>
</dbReference>
<dbReference type="EMBL" id="BMWV01000010">
    <property type="protein sequence ID" value="GGY54714.1"/>
    <property type="molecule type" value="Genomic_DNA"/>
</dbReference>
<dbReference type="RefSeq" id="WP_131144050.1">
    <property type="nucleotide sequence ID" value="NZ_BMWV01000010.1"/>
</dbReference>
<dbReference type="InterPro" id="IPR036388">
    <property type="entry name" value="WH-like_DNA-bd_sf"/>
</dbReference>
<gene>
    <name evidence="6" type="ORF">EYF70_02860</name>
    <name evidence="5" type="ORF">GCM10007387_41390</name>
</gene>
<dbReference type="InterPro" id="IPR011711">
    <property type="entry name" value="GntR_C"/>
</dbReference>
<evidence type="ECO:0000313" key="6">
    <source>
        <dbReference type="EMBL" id="QBH99901.1"/>
    </source>
</evidence>
<evidence type="ECO:0000256" key="2">
    <source>
        <dbReference type="ARBA" id="ARBA00023125"/>
    </source>
</evidence>
<evidence type="ECO:0000313" key="5">
    <source>
        <dbReference type="EMBL" id="GGY54714.1"/>
    </source>
</evidence>
<evidence type="ECO:0000256" key="3">
    <source>
        <dbReference type="ARBA" id="ARBA00023163"/>
    </source>
</evidence>
<keyword evidence="7" id="KW-1185">Reference proteome</keyword>
<evidence type="ECO:0000313" key="7">
    <source>
        <dbReference type="Proteomes" id="UP000292307"/>
    </source>
</evidence>
<reference evidence="5" key="3">
    <citation type="submission" date="2022-12" db="EMBL/GenBank/DDBJ databases">
        <authorList>
            <person name="Sun Q."/>
            <person name="Kim S."/>
        </authorList>
    </citation>
    <scope>NUCLEOTIDE SEQUENCE</scope>
    <source>
        <strain evidence="5">KCTC 12343</strain>
    </source>
</reference>
<keyword evidence="2" id="KW-0238">DNA-binding</keyword>
<reference evidence="6 7" key="2">
    <citation type="submission" date="2019-02" db="EMBL/GenBank/DDBJ databases">
        <title>Draft Genome Sequences of Six Type Strains of the Genus Massilia.</title>
        <authorList>
            <person name="Miess H."/>
            <person name="Frediansyhah A."/>
            <person name="Gross H."/>
        </authorList>
    </citation>
    <scope>NUCLEOTIDE SEQUENCE [LARGE SCALE GENOMIC DNA]</scope>
    <source>
        <strain evidence="6 7">DSM 17472</strain>
    </source>
</reference>
<protein>
    <submittedName>
        <fullName evidence="5">GntR family transcriptional regulator</fullName>
    </submittedName>
</protein>
<dbReference type="InterPro" id="IPR036390">
    <property type="entry name" value="WH_DNA-bd_sf"/>
</dbReference>
<dbReference type="Proteomes" id="UP000292307">
    <property type="component" value="Chromosome"/>
</dbReference>
<evidence type="ECO:0000259" key="4">
    <source>
        <dbReference type="PROSITE" id="PS50949"/>
    </source>
</evidence>
<dbReference type="SUPFAM" id="SSF46785">
    <property type="entry name" value="Winged helix' DNA-binding domain"/>
    <property type="match status" value="1"/>
</dbReference>
<dbReference type="SMART" id="SM00895">
    <property type="entry name" value="FCD"/>
    <property type="match status" value="1"/>
</dbReference>
<name>A0A411WTD2_9BURK</name>
<organism evidence="5 8">
    <name type="scientific">Pseudoduganella albidiflava</name>
    <dbReference type="NCBI Taxonomy" id="321983"/>
    <lineage>
        <taxon>Bacteria</taxon>
        <taxon>Pseudomonadati</taxon>
        <taxon>Pseudomonadota</taxon>
        <taxon>Betaproteobacteria</taxon>
        <taxon>Burkholderiales</taxon>
        <taxon>Oxalobacteraceae</taxon>
        <taxon>Telluria group</taxon>
        <taxon>Pseudoduganella</taxon>
    </lineage>
</organism>
<dbReference type="PROSITE" id="PS50949">
    <property type="entry name" value="HTH_GNTR"/>
    <property type="match status" value="1"/>
</dbReference>
<keyword evidence="1" id="KW-0805">Transcription regulation</keyword>
<dbReference type="InterPro" id="IPR000524">
    <property type="entry name" value="Tscrpt_reg_HTH_GntR"/>
</dbReference>
<dbReference type="AlphaFoldDB" id="A0A411WTD2"/>
<dbReference type="PANTHER" id="PTHR43537">
    <property type="entry name" value="TRANSCRIPTIONAL REGULATOR, GNTR FAMILY"/>
    <property type="match status" value="1"/>
</dbReference>
<feature type="domain" description="HTH gntR-type" evidence="4">
    <location>
        <begin position="15"/>
        <end position="82"/>
    </location>
</feature>
<evidence type="ECO:0000256" key="1">
    <source>
        <dbReference type="ARBA" id="ARBA00023015"/>
    </source>
</evidence>